<gene>
    <name evidence="1" type="ORF">ACJ72_00490</name>
</gene>
<name>A0A1B7P802_9EURO</name>
<proteinExistence type="predicted"/>
<reference evidence="1 2" key="1">
    <citation type="submission" date="2015-07" db="EMBL/GenBank/DDBJ databases">
        <title>Emmonsia species relationships and genome sequence.</title>
        <authorList>
            <person name="Cuomo C.A."/>
            <person name="Schwartz I.S."/>
            <person name="Kenyon C."/>
            <person name="de Hoog G.S."/>
            <person name="Govender N.P."/>
            <person name="Botha A."/>
            <person name="Moreno L."/>
            <person name="de Vries M."/>
            <person name="Munoz J.F."/>
            <person name="Stielow J.B."/>
        </authorList>
    </citation>
    <scope>NUCLEOTIDE SEQUENCE [LARGE SCALE GENOMIC DNA]</scope>
    <source>
        <strain evidence="1 2">CBS 136260</strain>
    </source>
</reference>
<dbReference type="Proteomes" id="UP000091918">
    <property type="component" value="Unassembled WGS sequence"/>
</dbReference>
<keyword evidence="2" id="KW-1185">Reference proteome</keyword>
<comment type="caution">
    <text evidence="1">The sequence shown here is derived from an EMBL/GenBank/DDBJ whole genome shotgun (WGS) entry which is preliminary data.</text>
</comment>
<protein>
    <submittedName>
        <fullName evidence="1">Uncharacterized protein</fullName>
    </submittedName>
</protein>
<sequence length="168" mass="18896">MAMSAGLPEIHANSLFILLSDRGETFTFHWGLIMESRSLLTALQVAVVEPVLQESLGDRLAEVNTGYSNCFHEDMTCRVWVKETLSELEIHGYINLVKDVAEIERKASTRAVVNKFKQTREVAKSEGTAIYLRWILVSSGADSSTLLRRLQADKSLRSTPLSLRRYGH</sequence>
<accession>A0A1B7P802</accession>
<dbReference type="EMBL" id="LGUA01000026">
    <property type="protein sequence ID" value="OAX85118.1"/>
    <property type="molecule type" value="Genomic_DNA"/>
</dbReference>
<evidence type="ECO:0000313" key="1">
    <source>
        <dbReference type="EMBL" id="OAX85118.1"/>
    </source>
</evidence>
<evidence type="ECO:0000313" key="2">
    <source>
        <dbReference type="Proteomes" id="UP000091918"/>
    </source>
</evidence>
<organism evidence="1 2">
    <name type="scientific">Emergomyces africanus</name>
    <dbReference type="NCBI Taxonomy" id="1955775"/>
    <lineage>
        <taxon>Eukaryota</taxon>
        <taxon>Fungi</taxon>
        <taxon>Dikarya</taxon>
        <taxon>Ascomycota</taxon>
        <taxon>Pezizomycotina</taxon>
        <taxon>Eurotiomycetes</taxon>
        <taxon>Eurotiomycetidae</taxon>
        <taxon>Onygenales</taxon>
        <taxon>Ajellomycetaceae</taxon>
        <taxon>Emergomyces</taxon>
    </lineage>
</organism>
<dbReference type="OrthoDB" id="3016366at2759"/>
<dbReference type="AlphaFoldDB" id="A0A1B7P802"/>